<feature type="signal peptide" evidence="1">
    <location>
        <begin position="1"/>
        <end position="20"/>
    </location>
</feature>
<gene>
    <name evidence="3" type="ORF">GNP35_08000</name>
</gene>
<comment type="caution">
    <text evidence="3">The sequence shown here is derived from an EMBL/GenBank/DDBJ whole genome shotgun (WGS) entry which is preliminary data.</text>
</comment>
<reference evidence="3 4" key="1">
    <citation type="submission" date="2019-11" db="EMBL/GenBank/DDBJ databases">
        <title>P. haliotis isolates from Z. marina roots.</title>
        <authorList>
            <person name="Cohen M."/>
            <person name="Jospin G."/>
            <person name="Eisen J.A."/>
            <person name="Coil D.A."/>
        </authorList>
    </citation>
    <scope>NUCLEOTIDE SEQUENCE [LARGE SCALE GENOMIC DNA]</scope>
    <source>
        <strain evidence="3 4">UCD-MCMsp1aY</strain>
    </source>
</reference>
<evidence type="ECO:0000313" key="3">
    <source>
        <dbReference type="EMBL" id="MUH72429.1"/>
    </source>
</evidence>
<dbReference type="InterPro" id="IPR045795">
    <property type="entry name" value="SLT_4"/>
</dbReference>
<dbReference type="SUPFAM" id="SSF53955">
    <property type="entry name" value="Lysozyme-like"/>
    <property type="match status" value="1"/>
</dbReference>
<evidence type="ECO:0000256" key="1">
    <source>
        <dbReference type="SAM" id="SignalP"/>
    </source>
</evidence>
<evidence type="ECO:0000313" key="4">
    <source>
        <dbReference type="Proteomes" id="UP000439994"/>
    </source>
</evidence>
<organism evidence="3 4">
    <name type="scientific">Psychrosphaera haliotis</name>
    <dbReference type="NCBI Taxonomy" id="555083"/>
    <lineage>
        <taxon>Bacteria</taxon>
        <taxon>Pseudomonadati</taxon>
        <taxon>Pseudomonadota</taxon>
        <taxon>Gammaproteobacteria</taxon>
        <taxon>Alteromonadales</taxon>
        <taxon>Pseudoalteromonadaceae</taxon>
        <taxon>Psychrosphaera</taxon>
    </lineage>
</organism>
<dbReference type="OrthoDB" id="9789144at2"/>
<keyword evidence="4" id="KW-1185">Reference proteome</keyword>
<dbReference type="Gene3D" id="1.10.530.10">
    <property type="match status" value="1"/>
</dbReference>
<sequence length="203" mass="23820">MKKSVIILILTILVSGCVTPQPKNISNVCEIFKEREDWWDDANDMNDRWGTPIHVVMAMMYQESSFKADAAPPMEYFLGFIPIGRASSAYGYSQAKTVTWDEYVKESGNSWSSRSDFEDAIDFMGWYTAKTNRLNKVSKWDAKNQYLNYHEGWGGYKRKTYRKKAWLVRVANKVDSRAKRYATQLRGCEDYLNSSWLWRLMFY</sequence>
<accession>A0A6N8FAC1</accession>
<evidence type="ECO:0000259" key="2">
    <source>
        <dbReference type="Pfam" id="PF19489"/>
    </source>
</evidence>
<dbReference type="PROSITE" id="PS51257">
    <property type="entry name" value="PROKAR_LIPOPROTEIN"/>
    <property type="match status" value="1"/>
</dbReference>
<feature type="chain" id="PRO_5026816290" description="Transglycosylase SLT domain-containing protein" evidence="1">
    <location>
        <begin position="21"/>
        <end position="203"/>
    </location>
</feature>
<name>A0A6N8FAC1_9GAMM</name>
<dbReference type="Proteomes" id="UP000439994">
    <property type="component" value="Unassembled WGS sequence"/>
</dbReference>
<protein>
    <recommendedName>
        <fullName evidence="2">Transglycosylase SLT domain-containing protein</fullName>
    </recommendedName>
</protein>
<proteinExistence type="predicted"/>
<dbReference type="CDD" id="cd00442">
    <property type="entry name" value="Lyz-like"/>
    <property type="match status" value="1"/>
</dbReference>
<keyword evidence="1" id="KW-0732">Signal</keyword>
<dbReference type="InterPro" id="IPR023346">
    <property type="entry name" value="Lysozyme-like_dom_sf"/>
</dbReference>
<dbReference type="Pfam" id="PF19489">
    <property type="entry name" value="SLT_4"/>
    <property type="match status" value="1"/>
</dbReference>
<feature type="domain" description="Transglycosylase SLT" evidence="2">
    <location>
        <begin position="6"/>
        <end position="188"/>
    </location>
</feature>
<dbReference type="AlphaFoldDB" id="A0A6N8FAC1"/>
<dbReference type="EMBL" id="WOCD01000003">
    <property type="protein sequence ID" value="MUH72429.1"/>
    <property type="molecule type" value="Genomic_DNA"/>
</dbReference>
<dbReference type="RefSeq" id="WP_155695609.1">
    <property type="nucleotide sequence ID" value="NZ_WOCD01000003.1"/>
</dbReference>